<sequence length="40" mass="4255">MSRTRNNQSLEHAVAAMVTTATKSPAPMPKVDVEAGLKCL</sequence>
<proteinExistence type="predicted"/>
<name>A0A5E5P972_9BURK</name>
<dbReference type="AlphaFoldDB" id="A0A5E5P972"/>
<gene>
    <name evidence="1" type="ORF">PAP18089_03853</name>
</gene>
<protein>
    <submittedName>
        <fullName evidence="1">Uncharacterized protein</fullName>
    </submittedName>
</protein>
<organism evidence="1 2">
    <name type="scientific">Pandoraea apista</name>
    <dbReference type="NCBI Taxonomy" id="93218"/>
    <lineage>
        <taxon>Bacteria</taxon>
        <taxon>Pseudomonadati</taxon>
        <taxon>Pseudomonadota</taxon>
        <taxon>Betaproteobacteria</taxon>
        <taxon>Burkholderiales</taxon>
        <taxon>Burkholderiaceae</taxon>
        <taxon>Pandoraea</taxon>
    </lineage>
</organism>
<evidence type="ECO:0000313" key="1">
    <source>
        <dbReference type="EMBL" id="VVG72850.1"/>
    </source>
</evidence>
<evidence type="ECO:0000313" key="2">
    <source>
        <dbReference type="Proteomes" id="UP000364291"/>
    </source>
</evidence>
<accession>A0A5E5P972</accession>
<reference evidence="1 2" key="1">
    <citation type="submission" date="2019-08" db="EMBL/GenBank/DDBJ databases">
        <authorList>
            <person name="Peeters C."/>
        </authorList>
    </citation>
    <scope>NUCLEOTIDE SEQUENCE [LARGE SCALE GENOMIC DNA]</scope>
    <source>
        <strain evidence="1 2">LMG 18089</strain>
    </source>
</reference>
<dbReference type="EMBL" id="CABPSX010000008">
    <property type="protein sequence ID" value="VVG72850.1"/>
    <property type="molecule type" value="Genomic_DNA"/>
</dbReference>
<dbReference type="Proteomes" id="UP000364291">
    <property type="component" value="Unassembled WGS sequence"/>
</dbReference>